<dbReference type="Gene3D" id="3.90.76.10">
    <property type="entry name" value="Dipeptide-binding Protein, Domain 1"/>
    <property type="match status" value="1"/>
</dbReference>
<comment type="similarity">
    <text evidence="1">Belongs to the bacterial solute-binding protein 5 family.</text>
</comment>
<keyword evidence="2" id="KW-0813">Transport</keyword>
<proteinExistence type="inferred from homology"/>
<comment type="caution">
    <text evidence="7">The sequence shown here is derived from an EMBL/GenBank/DDBJ whole genome shotgun (WGS) entry which is preliminary data.</text>
</comment>
<keyword evidence="8" id="KW-1185">Reference proteome</keyword>
<dbReference type="CDD" id="cd08499">
    <property type="entry name" value="PBP2_Ylib_like"/>
    <property type="match status" value="1"/>
</dbReference>
<organism evidence="7 8">
    <name type="scientific">Solibacillus merdavium</name>
    <dbReference type="NCBI Taxonomy" id="2762218"/>
    <lineage>
        <taxon>Bacteria</taxon>
        <taxon>Bacillati</taxon>
        <taxon>Bacillota</taxon>
        <taxon>Bacilli</taxon>
        <taxon>Bacillales</taxon>
        <taxon>Caryophanaceae</taxon>
        <taxon>Solibacillus</taxon>
    </lineage>
</organism>
<evidence type="ECO:0000256" key="5">
    <source>
        <dbReference type="SAM" id="SignalP"/>
    </source>
</evidence>
<feature type="chain" id="PRO_5046895354" evidence="5">
    <location>
        <begin position="23"/>
        <end position="538"/>
    </location>
</feature>
<keyword evidence="3 5" id="KW-0732">Signal</keyword>
<evidence type="ECO:0000259" key="6">
    <source>
        <dbReference type="Pfam" id="PF00496"/>
    </source>
</evidence>
<feature type="compositionally biased region" description="Polar residues" evidence="4">
    <location>
        <begin position="27"/>
        <end position="47"/>
    </location>
</feature>
<gene>
    <name evidence="7" type="ORF">H9632_11645</name>
</gene>
<dbReference type="Gene3D" id="3.10.105.10">
    <property type="entry name" value="Dipeptide-binding Protein, Domain 3"/>
    <property type="match status" value="1"/>
</dbReference>
<dbReference type="Gene3D" id="3.40.190.10">
    <property type="entry name" value="Periplasmic binding protein-like II"/>
    <property type="match status" value="1"/>
</dbReference>
<sequence length="538" mass="59717">MKLNRLWILLPFSFLLLLTACSGGEGTTQENSTVTNNEPASNTSTENLNAQGGELVIEVLSEAVELDPHGSNDIPSSNVQRNIFETLVVRNFETGEIEPLLAESWEYIDELTLQLKLRQGVKFHDGTDFNAEAVKVNLDRLLDPNIASPRLSNFEPITEIVVMDDYTIQIKTEKPYGPLLFALTHPGGNIMSPAVIEEDYKRMENGGEARAYGNENPIGTGFLKLDKWTPGQEIRLVKNTEYWGEQVTYDSAVFKTVPESATRAADLEAGYAHIIDPVQPTEVPLVEGYAQVLKQPSVSISYLGFNTEKEPFNNPKVRQAIAKALDREAIIKGVYDGFGVQAFGPLSPMVWGYTEDVTKQDTNIEEAKALLAEAGLADGFKTAIWTNDNPQRQQIAVILQETLKQLKIDATIEVMEWGAYLEKTSKGDHDMFMLGWAPSTGDADGALYPLFHSSDIGNNNRTRYNNAKLDELLELGRIETDETIRADIYKQAQEMINTEAPAAFIHHQAYLTGYANNVTGFSVDATGIYQIQNVQINQ</sequence>
<dbReference type="EMBL" id="JACSPW010000010">
    <property type="protein sequence ID" value="MBD8033721.1"/>
    <property type="molecule type" value="Genomic_DNA"/>
</dbReference>
<dbReference type="SUPFAM" id="SSF53850">
    <property type="entry name" value="Periplasmic binding protein-like II"/>
    <property type="match status" value="1"/>
</dbReference>
<feature type="region of interest" description="Disordered" evidence="4">
    <location>
        <begin position="26"/>
        <end position="47"/>
    </location>
</feature>
<evidence type="ECO:0000313" key="8">
    <source>
        <dbReference type="Proteomes" id="UP000600565"/>
    </source>
</evidence>
<dbReference type="PROSITE" id="PS51257">
    <property type="entry name" value="PROKAR_LIPOPROTEIN"/>
    <property type="match status" value="1"/>
</dbReference>
<evidence type="ECO:0000313" key="7">
    <source>
        <dbReference type="EMBL" id="MBD8033721.1"/>
    </source>
</evidence>
<dbReference type="PIRSF" id="PIRSF002741">
    <property type="entry name" value="MppA"/>
    <property type="match status" value="1"/>
</dbReference>
<accession>A0ABR8XP62</accession>
<dbReference type="PANTHER" id="PTHR30290">
    <property type="entry name" value="PERIPLASMIC BINDING COMPONENT OF ABC TRANSPORTER"/>
    <property type="match status" value="1"/>
</dbReference>
<reference evidence="7 8" key="1">
    <citation type="submission" date="2020-08" db="EMBL/GenBank/DDBJ databases">
        <title>A Genomic Blueprint of the Chicken Gut Microbiome.</title>
        <authorList>
            <person name="Gilroy R."/>
            <person name="Ravi A."/>
            <person name="Getino M."/>
            <person name="Pursley I."/>
            <person name="Horton D.L."/>
            <person name="Alikhan N.-F."/>
            <person name="Baker D."/>
            <person name="Gharbi K."/>
            <person name="Hall N."/>
            <person name="Watson M."/>
            <person name="Adriaenssens E.M."/>
            <person name="Foster-Nyarko E."/>
            <person name="Jarju S."/>
            <person name="Secka A."/>
            <person name="Antonio M."/>
            <person name="Oren A."/>
            <person name="Chaudhuri R."/>
            <person name="La Ragione R.M."/>
            <person name="Hildebrand F."/>
            <person name="Pallen M.J."/>
        </authorList>
    </citation>
    <scope>NUCLEOTIDE SEQUENCE [LARGE SCALE GENOMIC DNA]</scope>
    <source>
        <strain evidence="7 8">Sa1YVA6</strain>
    </source>
</reference>
<protein>
    <submittedName>
        <fullName evidence="7">Glutathione ABC transporter substrate-binding protein</fullName>
    </submittedName>
</protein>
<evidence type="ECO:0000256" key="4">
    <source>
        <dbReference type="SAM" id="MobiDB-lite"/>
    </source>
</evidence>
<dbReference type="PANTHER" id="PTHR30290:SF9">
    <property type="entry name" value="OLIGOPEPTIDE-BINDING PROTEIN APPA"/>
    <property type="match status" value="1"/>
</dbReference>
<dbReference type="InterPro" id="IPR000914">
    <property type="entry name" value="SBP_5_dom"/>
</dbReference>
<dbReference type="Pfam" id="PF00496">
    <property type="entry name" value="SBP_bac_5"/>
    <property type="match status" value="1"/>
</dbReference>
<feature type="signal peptide" evidence="5">
    <location>
        <begin position="1"/>
        <end position="22"/>
    </location>
</feature>
<name>A0ABR8XP62_9BACL</name>
<evidence type="ECO:0000256" key="1">
    <source>
        <dbReference type="ARBA" id="ARBA00005695"/>
    </source>
</evidence>
<dbReference type="InterPro" id="IPR039424">
    <property type="entry name" value="SBP_5"/>
</dbReference>
<evidence type="ECO:0000256" key="2">
    <source>
        <dbReference type="ARBA" id="ARBA00022448"/>
    </source>
</evidence>
<dbReference type="RefSeq" id="WP_191704246.1">
    <property type="nucleotide sequence ID" value="NZ_JACSPW010000010.1"/>
</dbReference>
<feature type="domain" description="Solute-binding protein family 5" evidence="6">
    <location>
        <begin position="96"/>
        <end position="457"/>
    </location>
</feature>
<evidence type="ECO:0000256" key="3">
    <source>
        <dbReference type="ARBA" id="ARBA00022729"/>
    </source>
</evidence>
<dbReference type="Proteomes" id="UP000600565">
    <property type="component" value="Unassembled WGS sequence"/>
</dbReference>
<dbReference type="InterPro" id="IPR030678">
    <property type="entry name" value="Peptide/Ni-bd"/>
</dbReference>